<dbReference type="EMBL" id="CAJZBQ010000046">
    <property type="protein sequence ID" value="CAG9328522.1"/>
    <property type="molecule type" value="Genomic_DNA"/>
</dbReference>
<dbReference type="GO" id="GO:0006612">
    <property type="term" value="P:protein targeting to membrane"/>
    <property type="evidence" value="ECO:0007669"/>
    <property type="project" value="TreeGrafter"/>
</dbReference>
<dbReference type="InterPro" id="IPR001594">
    <property type="entry name" value="Palmitoyltrfase_DHHC"/>
</dbReference>
<dbReference type="InterPro" id="IPR039859">
    <property type="entry name" value="PFA4/ZDH16/20/ERF2-like"/>
</dbReference>
<evidence type="ECO:0000256" key="1">
    <source>
        <dbReference type="ARBA" id="ARBA00004141"/>
    </source>
</evidence>
<dbReference type="GO" id="GO:0016020">
    <property type="term" value="C:membrane"/>
    <property type="evidence" value="ECO:0007669"/>
    <property type="project" value="UniProtKB-SubCell"/>
</dbReference>
<dbReference type="GO" id="GO:0019706">
    <property type="term" value="F:protein-cysteine S-palmitoyltransferase activity"/>
    <property type="evidence" value="ECO:0007669"/>
    <property type="project" value="UniProtKB-EC"/>
</dbReference>
<dbReference type="GO" id="GO:0005794">
    <property type="term" value="C:Golgi apparatus"/>
    <property type="evidence" value="ECO:0007669"/>
    <property type="project" value="TreeGrafter"/>
</dbReference>
<dbReference type="PROSITE" id="PS50216">
    <property type="entry name" value="DHHC"/>
    <property type="match status" value="1"/>
</dbReference>
<gene>
    <name evidence="9" type="ORF">BSTOLATCC_MIC46519</name>
</gene>
<dbReference type="PANTHER" id="PTHR22883:SF306">
    <property type="entry name" value="PROTEIN S-ACYLTRANSFERASE 18"/>
    <property type="match status" value="1"/>
</dbReference>
<dbReference type="GO" id="GO:0005783">
    <property type="term" value="C:endoplasmic reticulum"/>
    <property type="evidence" value="ECO:0007669"/>
    <property type="project" value="TreeGrafter"/>
</dbReference>
<feature type="domain" description="Palmitoyltransferase DHHC" evidence="8">
    <location>
        <begin position="90"/>
        <end position="228"/>
    </location>
</feature>
<dbReference type="Pfam" id="PF01529">
    <property type="entry name" value="DHHC"/>
    <property type="match status" value="1"/>
</dbReference>
<evidence type="ECO:0000256" key="6">
    <source>
        <dbReference type="ARBA" id="ARBA00023315"/>
    </source>
</evidence>
<feature type="transmembrane region" description="Helical" evidence="7">
    <location>
        <begin position="137"/>
        <end position="160"/>
    </location>
</feature>
<evidence type="ECO:0000256" key="3">
    <source>
        <dbReference type="ARBA" id="ARBA00022692"/>
    </source>
</evidence>
<keyword evidence="3 7" id="KW-0812">Transmembrane</keyword>
<evidence type="ECO:0000259" key="8">
    <source>
        <dbReference type="Pfam" id="PF01529"/>
    </source>
</evidence>
<accession>A0AAU9K3G8</accession>
<comment type="domain">
    <text evidence="7">The DHHC domain is required for palmitoyltransferase activity.</text>
</comment>
<evidence type="ECO:0000256" key="4">
    <source>
        <dbReference type="ARBA" id="ARBA00022989"/>
    </source>
</evidence>
<reference evidence="9" key="1">
    <citation type="submission" date="2021-09" db="EMBL/GenBank/DDBJ databases">
        <authorList>
            <consortium name="AG Swart"/>
            <person name="Singh M."/>
            <person name="Singh A."/>
            <person name="Seah K."/>
            <person name="Emmerich C."/>
        </authorList>
    </citation>
    <scope>NUCLEOTIDE SEQUENCE</scope>
    <source>
        <strain evidence="9">ATCC30299</strain>
    </source>
</reference>
<organism evidence="9 10">
    <name type="scientific">Blepharisma stoltei</name>
    <dbReference type="NCBI Taxonomy" id="1481888"/>
    <lineage>
        <taxon>Eukaryota</taxon>
        <taxon>Sar</taxon>
        <taxon>Alveolata</taxon>
        <taxon>Ciliophora</taxon>
        <taxon>Postciliodesmatophora</taxon>
        <taxon>Heterotrichea</taxon>
        <taxon>Heterotrichida</taxon>
        <taxon>Blepharismidae</taxon>
        <taxon>Blepharisma</taxon>
    </lineage>
</organism>
<keyword evidence="4 7" id="KW-1133">Transmembrane helix</keyword>
<dbReference type="EC" id="2.3.1.225" evidence="7"/>
<protein>
    <recommendedName>
        <fullName evidence="7">Palmitoyltransferase</fullName>
        <ecNumber evidence="7">2.3.1.225</ecNumber>
    </recommendedName>
</protein>
<comment type="similarity">
    <text evidence="7">Belongs to the DHHC palmitoyltransferase family.</text>
</comment>
<keyword evidence="6 7" id="KW-0012">Acyltransferase</keyword>
<dbReference type="AlphaFoldDB" id="A0AAU9K3G8"/>
<feature type="transmembrane region" description="Helical" evidence="7">
    <location>
        <begin position="12"/>
        <end position="34"/>
    </location>
</feature>
<comment type="subcellular location">
    <subcellularLocation>
        <location evidence="1">Membrane</location>
        <topology evidence="1">Multi-pass membrane protein</topology>
    </subcellularLocation>
</comment>
<sequence>MRRKNGFSKPLGCHQILSWVVVFSMVNVFYILYIPAFNSSAISVITFLYSVALFLTLFWGFRATYADPLDQVVAEELRAKKWDLPFDAKKYNQICTVCNTHVTFESKHCGNCDKCIDGFDHHCNWLNNCVGKKNYAFFAYLIASLEALTGIQGSVGIYIVQNIISNNDVKNTLEDRLGIDSGGMRVFYVCIVLFFTFISVLIFILNGNLIGFHIWLKKKGMSTYDFILQRRGKEKFKSKRVVPQIQKDDIEEGNRTADVSAVFKKESK</sequence>
<feature type="transmembrane region" description="Helical" evidence="7">
    <location>
        <begin position="186"/>
        <end position="216"/>
    </location>
</feature>
<keyword evidence="5 7" id="KW-0472">Membrane</keyword>
<keyword evidence="2 7" id="KW-0808">Transferase</keyword>
<dbReference type="PANTHER" id="PTHR22883">
    <property type="entry name" value="ZINC FINGER DHHC DOMAIN CONTAINING PROTEIN"/>
    <property type="match status" value="1"/>
</dbReference>
<proteinExistence type="inferred from homology"/>
<evidence type="ECO:0000313" key="10">
    <source>
        <dbReference type="Proteomes" id="UP001162131"/>
    </source>
</evidence>
<feature type="transmembrane region" description="Helical" evidence="7">
    <location>
        <begin position="40"/>
        <end position="61"/>
    </location>
</feature>
<dbReference type="Proteomes" id="UP001162131">
    <property type="component" value="Unassembled WGS sequence"/>
</dbReference>
<keyword evidence="10" id="KW-1185">Reference proteome</keyword>
<evidence type="ECO:0000313" key="9">
    <source>
        <dbReference type="EMBL" id="CAG9328522.1"/>
    </source>
</evidence>
<name>A0AAU9K3G8_9CILI</name>
<evidence type="ECO:0000256" key="2">
    <source>
        <dbReference type="ARBA" id="ARBA00022679"/>
    </source>
</evidence>
<comment type="catalytic activity">
    <reaction evidence="7">
        <text>L-cysteinyl-[protein] + hexadecanoyl-CoA = S-hexadecanoyl-L-cysteinyl-[protein] + CoA</text>
        <dbReference type="Rhea" id="RHEA:36683"/>
        <dbReference type="Rhea" id="RHEA-COMP:10131"/>
        <dbReference type="Rhea" id="RHEA-COMP:11032"/>
        <dbReference type="ChEBI" id="CHEBI:29950"/>
        <dbReference type="ChEBI" id="CHEBI:57287"/>
        <dbReference type="ChEBI" id="CHEBI:57379"/>
        <dbReference type="ChEBI" id="CHEBI:74151"/>
        <dbReference type="EC" id="2.3.1.225"/>
    </reaction>
</comment>
<evidence type="ECO:0000256" key="7">
    <source>
        <dbReference type="RuleBase" id="RU079119"/>
    </source>
</evidence>
<comment type="caution">
    <text evidence="9">The sequence shown here is derived from an EMBL/GenBank/DDBJ whole genome shotgun (WGS) entry which is preliminary data.</text>
</comment>
<evidence type="ECO:0000256" key="5">
    <source>
        <dbReference type="ARBA" id="ARBA00023136"/>
    </source>
</evidence>